<evidence type="ECO:0000313" key="2">
    <source>
        <dbReference type="EMBL" id="TPW25845.1"/>
    </source>
</evidence>
<organism evidence="2 3">
    <name type="scientific">Pararhizobium mangrovi</name>
    <dbReference type="NCBI Taxonomy" id="2590452"/>
    <lineage>
        <taxon>Bacteria</taxon>
        <taxon>Pseudomonadati</taxon>
        <taxon>Pseudomonadota</taxon>
        <taxon>Alphaproteobacteria</taxon>
        <taxon>Hyphomicrobiales</taxon>
        <taxon>Rhizobiaceae</taxon>
        <taxon>Rhizobium/Agrobacterium group</taxon>
        <taxon>Pararhizobium</taxon>
    </lineage>
</organism>
<accession>A0A506TYP8</accession>
<name>A0A506TYP8_9HYPH</name>
<dbReference type="AlphaFoldDB" id="A0A506TYP8"/>
<feature type="region of interest" description="Disordered" evidence="1">
    <location>
        <begin position="1"/>
        <end position="25"/>
    </location>
</feature>
<protein>
    <submittedName>
        <fullName evidence="2">Uncharacterized protein</fullName>
    </submittedName>
</protein>
<proteinExistence type="predicted"/>
<sequence>MKDLFEFPEEPSGDPKPRRPRTNDGVAVSHIVEQSSERGKKPIQYVRLTHEDHEDLQELVRCLTHLQKAECIDVILKRSSGNYGSALGRPSTLGDMLTGVRGKLHRNHPVVPGRQGQDVTVKQLESINRLAMAVNGCLPEDDHNVLKVVPVPKR</sequence>
<dbReference type="EMBL" id="VHLH01000047">
    <property type="protein sequence ID" value="TPW25845.1"/>
    <property type="molecule type" value="Genomic_DNA"/>
</dbReference>
<dbReference type="Proteomes" id="UP000320314">
    <property type="component" value="Unassembled WGS sequence"/>
</dbReference>
<comment type="caution">
    <text evidence="2">The sequence shown here is derived from an EMBL/GenBank/DDBJ whole genome shotgun (WGS) entry which is preliminary data.</text>
</comment>
<dbReference type="RefSeq" id="WP_141168359.1">
    <property type="nucleotide sequence ID" value="NZ_VHLH01000047.1"/>
</dbReference>
<reference evidence="2 3" key="1">
    <citation type="submission" date="2019-06" db="EMBL/GenBank/DDBJ databases">
        <authorList>
            <person name="Li M."/>
        </authorList>
    </citation>
    <scope>NUCLEOTIDE SEQUENCE [LARGE SCALE GENOMIC DNA]</scope>
    <source>
        <strain evidence="2 3">BGMRC6574</strain>
    </source>
</reference>
<evidence type="ECO:0000256" key="1">
    <source>
        <dbReference type="SAM" id="MobiDB-lite"/>
    </source>
</evidence>
<feature type="compositionally biased region" description="Acidic residues" evidence="1">
    <location>
        <begin position="1"/>
        <end position="12"/>
    </location>
</feature>
<keyword evidence="3" id="KW-1185">Reference proteome</keyword>
<gene>
    <name evidence="2" type="ORF">FJU11_17455</name>
</gene>
<evidence type="ECO:0000313" key="3">
    <source>
        <dbReference type="Proteomes" id="UP000320314"/>
    </source>
</evidence>
<dbReference type="OrthoDB" id="8371527at2"/>